<keyword evidence="2" id="KW-1185">Reference proteome</keyword>
<evidence type="ECO:0000313" key="1">
    <source>
        <dbReference type="EMBL" id="MDF1586215.1"/>
    </source>
</evidence>
<dbReference type="EMBL" id="JARGEQ010000073">
    <property type="protein sequence ID" value="MDF1586215.1"/>
    <property type="molecule type" value="Genomic_DNA"/>
</dbReference>
<name>A0AAP3XR18_9PROT</name>
<sequence length="59" mass="6964">MGEDNAEAAIAELRWQIRRIEQVKGVFIPCADGHAITAYRPSRRREKRVLRDMRHADRF</sequence>
<dbReference type="RefSeq" id="WP_327788630.1">
    <property type="nucleotide sequence ID" value="NZ_JARGEQ010000073.1"/>
</dbReference>
<organism evidence="1 2">
    <name type="scientific">Marinimicrococcus flavescens</name>
    <dbReference type="NCBI Taxonomy" id="3031815"/>
    <lineage>
        <taxon>Bacteria</taxon>
        <taxon>Pseudomonadati</taxon>
        <taxon>Pseudomonadota</taxon>
        <taxon>Alphaproteobacteria</taxon>
        <taxon>Geminicoccales</taxon>
        <taxon>Geminicoccaceae</taxon>
        <taxon>Marinimicrococcus</taxon>
    </lineage>
</organism>
<proteinExistence type="predicted"/>
<dbReference type="Proteomes" id="UP001301140">
    <property type="component" value="Unassembled WGS sequence"/>
</dbReference>
<reference evidence="1 2" key="1">
    <citation type="submission" date="2023-03" db="EMBL/GenBank/DDBJ databases">
        <title>YIM 152171 draft genome.</title>
        <authorList>
            <person name="Yang Z."/>
        </authorList>
    </citation>
    <scope>NUCLEOTIDE SEQUENCE [LARGE SCALE GENOMIC DNA]</scope>
    <source>
        <strain evidence="1 2">YIM 152171</strain>
    </source>
</reference>
<protein>
    <submittedName>
        <fullName evidence="1">Uncharacterized protein</fullName>
    </submittedName>
</protein>
<accession>A0AAP3XR18</accession>
<comment type="caution">
    <text evidence="1">The sequence shown here is derived from an EMBL/GenBank/DDBJ whole genome shotgun (WGS) entry which is preliminary data.</text>
</comment>
<evidence type="ECO:0000313" key="2">
    <source>
        <dbReference type="Proteomes" id="UP001301140"/>
    </source>
</evidence>
<gene>
    <name evidence="1" type="ORF">PZ740_07435</name>
</gene>
<dbReference type="AlphaFoldDB" id="A0AAP3XR18"/>